<reference evidence="6" key="2">
    <citation type="submission" date="2025-08" db="UniProtKB">
        <authorList>
            <consortium name="Ensembl"/>
        </authorList>
    </citation>
    <scope>IDENTIFICATION</scope>
    <source>
        <strain evidence="6">Glennie</strain>
    </source>
</reference>
<protein>
    <recommendedName>
        <fullName evidence="5">PHD-type domain-containing protein</fullName>
    </recommendedName>
</protein>
<dbReference type="GO" id="GO:0008270">
    <property type="term" value="F:zinc ion binding"/>
    <property type="evidence" value="ECO:0007669"/>
    <property type="project" value="UniProtKB-KW"/>
</dbReference>
<dbReference type="GeneTree" id="ENSGT00940000161104"/>
<dbReference type="FunFam" id="3.30.40.10:FF:000446">
    <property type="entry name" value="Autoimmune regulator"/>
    <property type="match status" value="1"/>
</dbReference>
<proteinExistence type="predicted"/>
<organism evidence="6 7">
    <name type="scientific">Ornithorhynchus anatinus</name>
    <name type="common">Duckbill platypus</name>
    <dbReference type="NCBI Taxonomy" id="9258"/>
    <lineage>
        <taxon>Eukaryota</taxon>
        <taxon>Metazoa</taxon>
        <taxon>Chordata</taxon>
        <taxon>Craniata</taxon>
        <taxon>Vertebrata</taxon>
        <taxon>Euteleostomi</taxon>
        <taxon>Mammalia</taxon>
        <taxon>Monotremata</taxon>
        <taxon>Ornithorhynchidae</taxon>
        <taxon>Ornithorhynchus</taxon>
    </lineage>
</organism>
<sequence>MHLRKVTQKTSGGAGIRTQVLVAPRPLRHTVCLIDRSLTFPFFCQAAGWLTNGPAEFGPVWGEGRMREQVPQLVSWEDLEFAVSRFSSLWGQKNDDECAVCRDGGELICCDGCPRAFHLTCLVPPLTEIPSGTWRCVRCVEGKMDPDGCQGEERIRKDPHPQTQVLSGLRKMGEREKTLTKEPTPNSDATFVFKHPLPAAPTPSPLLVIAPTVLHPPESTGLERHQKLSEEDRCGICRGGGGDLLYCPQCFQPFHRHCHFSSGSDRTGGIMKCKFCSERLDPVPLEGLLPSNTSALGAVKVVEDSSGNEPVLNKEELDSLLNENSFDGILQWAFQNMSRPLSEAQNLFS</sequence>
<dbReference type="InterPro" id="IPR019787">
    <property type="entry name" value="Znf_PHD-finger"/>
</dbReference>
<dbReference type="InterPro" id="IPR019786">
    <property type="entry name" value="Zinc_finger_PHD-type_CS"/>
</dbReference>
<reference evidence="6 7" key="1">
    <citation type="journal article" date="2008" name="Nature">
        <title>Genome analysis of the platypus reveals unique signatures of evolution.</title>
        <authorList>
            <person name="Warren W.C."/>
            <person name="Hillier L.W."/>
            <person name="Marshall Graves J.A."/>
            <person name="Birney E."/>
            <person name="Ponting C.P."/>
            <person name="Grutzner F."/>
            <person name="Belov K."/>
            <person name="Miller W."/>
            <person name="Clarke L."/>
            <person name="Chinwalla A.T."/>
            <person name="Yang S.P."/>
            <person name="Heger A."/>
            <person name="Locke D.P."/>
            <person name="Miethke P."/>
            <person name="Waters P.D."/>
            <person name="Veyrunes F."/>
            <person name="Fulton L."/>
            <person name="Fulton B."/>
            <person name="Graves T."/>
            <person name="Wallis J."/>
            <person name="Puente X.S."/>
            <person name="Lopez-Otin C."/>
            <person name="Ordonez G.R."/>
            <person name="Eichler E.E."/>
            <person name="Chen L."/>
            <person name="Cheng Z."/>
            <person name="Deakin J.E."/>
            <person name="Alsop A."/>
            <person name="Thompson K."/>
            <person name="Kirby P."/>
            <person name="Papenfuss A.T."/>
            <person name="Wakefield M.J."/>
            <person name="Olender T."/>
            <person name="Lancet D."/>
            <person name="Huttley G.A."/>
            <person name="Smit A.F."/>
            <person name="Pask A."/>
            <person name="Temple-Smith P."/>
            <person name="Batzer M.A."/>
            <person name="Walker J.A."/>
            <person name="Konkel M.K."/>
            <person name="Harris R.S."/>
            <person name="Whittington C.M."/>
            <person name="Wong E.S."/>
            <person name="Gemmell N.J."/>
            <person name="Buschiazzo E."/>
            <person name="Vargas Jentzsch I.M."/>
            <person name="Merkel A."/>
            <person name="Schmitz J."/>
            <person name="Zemann A."/>
            <person name="Churakov G."/>
            <person name="Kriegs J.O."/>
            <person name="Brosius J."/>
            <person name="Murchison E.P."/>
            <person name="Sachidanandam R."/>
            <person name="Smith C."/>
            <person name="Hannon G.J."/>
            <person name="Tsend-Ayush E."/>
            <person name="McMillan D."/>
            <person name="Attenborough R."/>
            <person name="Rens W."/>
            <person name="Ferguson-Smith M."/>
            <person name="Lefevre C.M."/>
            <person name="Sharp J.A."/>
            <person name="Nicholas K.R."/>
            <person name="Ray D.A."/>
            <person name="Kube M."/>
            <person name="Reinhardt R."/>
            <person name="Pringle T.H."/>
            <person name="Taylor J."/>
            <person name="Jones R.C."/>
            <person name="Nixon B."/>
            <person name="Dacheux J.L."/>
            <person name="Niwa H."/>
            <person name="Sekita Y."/>
            <person name="Huang X."/>
            <person name="Stark A."/>
            <person name="Kheradpour P."/>
            <person name="Kellis M."/>
            <person name="Flicek P."/>
            <person name="Chen Y."/>
            <person name="Webber C."/>
            <person name="Hardison R."/>
            <person name="Nelson J."/>
            <person name="Hallsworth-Pepin K."/>
            <person name="Delehaunty K."/>
            <person name="Markovic C."/>
            <person name="Minx P."/>
            <person name="Feng Y."/>
            <person name="Kremitzki C."/>
            <person name="Mitreva M."/>
            <person name="Glasscock J."/>
            <person name="Wylie T."/>
            <person name="Wohldmann P."/>
            <person name="Thiru P."/>
            <person name="Nhan M.N."/>
            <person name="Pohl C.S."/>
            <person name="Smith S.M."/>
            <person name="Hou S."/>
            <person name="Nefedov M."/>
            <person name="de Jong P.J."/>
            <person name="Renfree M.B."/>
            <person name="Mardis E.R."/>
            <person name="Wilson R.K."/>
        </authorList>
    </citation>
    <scope>NUCLEOTIDE SEQUENCE [LARGE SCALE GENOMIC DNA]</scope>
    <source>
        <strain evidence="6 7">Glennie</strain>
    </source>
</reference>
<dbReference type="PROSITE" id="PS50016">
    <property type="entry name" value="ZF_PHD_2"/>
    <property type="match status" value="1"/>
</dbReference>
<dbReference type="SUPFAM" id="SSF57903">
    <property type="entry name" value="FYVE/PHD zinc finger"/>
    <property type="match status" value="2"/>
</dbReference>
<evidence type="ECO:0000256" key="1">
    <source>
        <dbReference type="ARBA" id="ARBA00022723"/>
    </source>
</evidence>
<dbReference type="PROSITE" id="PS01359">
    <property type="entry name" value="ZF_PHD_1"/>
    <property type="match status" value="1"/>
</dbReference>
<reference evidence="6" key="3">
    <citation type="submission" date="2025-09" db="UniProtKB">
        <authorList>
            <consortium name="Ensembl"/>
        </authorList>
    </citation>
    <scope>IDENTIFICATION</scope>
    <source>
        <strain evidence="6">Glennie</strain>
    </source>
</reference>
<dbReference type="Gene3D" id="3.30.40.10">
    <property type="entry name" value="Zinc/RING finger domain, C3HC4 (zinc finger)"/>
    <property type="match status" value="2"/>
</dbReference>
<dbReference type="InterPro" id="IPR011011">
    <property type="entry name" value="Znf_FYVE_PHD"/>
</dbReference>
<evidence type="ECO:0000313" key="7">
    <source>
        <dbReference type="Proteomes" id="UP000002279"/>
    </source>
</evidence>
<keyword evidence="3" id="KW-0862">Zinc</keyword>
<keyword evidence="1" id="KW-0479">Metal-binding</keyword>
<dbReference type="Bgee" id="ENSOANG00000051084">
    <property type="expression patterns" value="Expressed in liver"/>
</dbReference>
<keyword evidence="2 4" id="KW-0863">Zinc-finger</keyword>
<dbReference type="InParanoid" id="A0A6I8N069"/>
<feature type="domain" description="PHD-type" evidence="5">
    <location>
        <begin position="95"/>
        <end position="142"/>
    </location>
</feature>
<name>A0A6I8N069_ORNAN</name>
<keyword evidence="7" id="KW-1185">Reference proteome</keyword>
<dbReference type="AlphaFoldDB" id="A0A6I8N069"/>
<dbReference type="SMART" id="SM00249">
    <property type="entry name" value="PHD"/>
    <property type="match status" value="2"/>
</dbReference>
<evidence type="ECO:0000256" key="3">
    <source>
        <dbReference type="ARBA" id="ARBA00022833"/>
    </source>
</evidence>
<dbReference type="PANTHER" id="PTHR24102">
    <property type="entry name" value="PHD FINGER PROTEIN"/>
    <property type="match status" value="1"/>
</dbReference>
<accession>A0A6I8N069</accession>
<dbReference type="GO" id="GO:0003682">
    <property type="term" value="F:chromatin binding"/>
    <property type="evidence" value="ECO:0000318"/>
    <property type="project" value="GO_Central"/>
</dbReference>
<evidence type="ECO:0000313" key="6">
    <source>
        <dbReference type="Ensembl" id="ENSOANP00000034453.1"/>
    </source>
</evidence>
<evidence type="ECO:0000259" key="5">
    <source>
        <dbReference type="PROSITE" id="PS50016"/>
    </source>
</evidence>
<evidence type="ECO:0000256" key="2">
    <source>
        <dbReference type="ARBA" id="ARBA00022771"/>
    </source>
</evidence>
<dbReference type="Proteomes" id="UP000002279">
    <property type="component" value="Chromosome 7"/>
</dbReference>
<dbReference type="InterPro" id="IPR042580">
    <property type="entry name" value="AIRE_PHD2"/>
</dbReference>
<dbReference type="PANTHER" id="PTHR24102:SF6">
    <property type="entry name" value="PHD FINGER PROTEIN 21A"/>
    <property type="match status" value="1"/>
</dbReference>
<dbReference type="Ensembl" id="ENSOANT00000063984.1">
    <property type="protein sequence ID" value="ENSOANP00000034453.1"/>
    <property type="gene ID" value="ENSOANG00000051084.1"/>
</dbReference>
<evidence type="ECO:0000256" key="4">
    <source>
        <dbReference type="PROSITE-ProRule" id="PRU00146"/>
    </source>
</evidence>
<dbReference type="GO" id="GO:0000118">
    <property type="term" value="C:histone deacetylase complex"/>
    <property type="evidence" value="ECO:0000318"/>
    <property type="project" value="GO_Central"/>
</dbReference>
<dbReference type="CDD" id="cd15540">
    <property type="entry name" value="PHD2_AIRE"/>
    <property type="match status" value="1"/>
</dbReference>
<dbReference type="Pfam" id="PF00628">
    <property type="entry name" value="PHD"/>
    <property type="match status" value="1"/>
</dbReference>
<dbReference type="InterPro" id="IPR001965">
    <property type="entry name" value="Znf_PHD"/>
</dbReference>
<dbReference type="CDD" id="cd15539">
    <property type="entry name" value="PHD1_AIRE"/>
    <property type="match status" value="1"/>
</dbReference>
<dbReference type="InterPro" id="IPR013083">
    <property type="entry name" value="Znf_RING/FYVE/PHD"/>
</dbReference>